<dbReference type="SUPFAM" id="SSF52540">
    <property type="entry name" value="P-loop containing nucleoside triphosphate hydrolases"/>
    <property type="match status" value="1"/>
</dbReference>
<dbReference type="RefSeq" id="WP_100425618.1">
    <property type="nucleotide sequence ID" value="NZ_PGEX01000001.1"/>
</dbReference>
<dbReference type="GO" id="GO:0016787">
    <property type="term" value="F:hydrolase activity"/>
    <property type="evidence" value="ECO:0007669"/>
    <property type="project" value="UniProtKB-KW"/>
</dbReference>
<dbReference type="Pfam" id="PF13087">
    <property type="entry name" value="AAA_12"/>
    <property type="match status" value="1"/>
</dbReference>
<keyword evidence="5" id="KW-0067">ATP-binding</keyword>
<evidence type="ECO:0000256" key="3">
    <source>
        <dbReference type="ARBA" id="ARBA00022801"/>
    </source>
</evidence>
<dbReference type="GO" id="GO:0005524">
    <property type="term" value="F:ATP binding"/>
    <property type="evidence" value="ECO:0007669"/>
    <property type="project" value="UniProtKB-KW"/>
</dbReference>
<dbReference type="InterPro" id="IPR041677">
    <property type="entry name" value="DNA2/NAM7_AAA_11"/>
</dbReference>
<evidence type="ECO:0000256" key="5">
    <source>
        <dbReference type="ARBA" id="ARBA00022840"/>
    </source>
</evidence>
<keyword evidence="2" id="KW-0547">Nucleotide-binding</keyword>
<dbReference type="CDD" id="cd18808">
    <property type="entry name" value="SF1_C_Upf1"/>
    <property type="match status" value="1"/>
</dbReference>
<accession>A0A2M9A7I1</accession>
<dbReference type="Gene3D" id="3.40.50.300">
    <property type="entry name" value="P-loop containing nucleotide triphosphate hydrolases"/>
    <property type="match status" value="2"/>
</dbReference>
<evidence type="ECO:0000313" key="8">
    <source>
        <dbReference type="EMBL" id="PJJ41675.1"/>
    </source>
</evidence>
<evidence type="ECO:0000256" key="4">
    <source>
        <dbReference type="ARBA" id="ARBA00022806"/>
    </source>
</evidence>
<protein>
    <submittedName>
        <fullName evidence="8">AAA domain-containing protein</fullName>
    </submittedName>
</protein>
<evidence type="ECO:0000313" key="9">
    <source>
        <dbReference type="Proteomes" id="UP000231134"/>
    </source>
</evidence>
<reference evidence="8 9" key="1">
    <citation type="submission" date="2017-11" db="EMBL/GenBank/DDBJ databases">
        <title>Animal gut microbial communities from fecal samples from Wisconsin, USA.</title>
        <authorList>
            <person name="Neumann A."/>
        </authorList>
    </citation>
    <scope>NUCLEOTIDE SEQUENCE [LARGE SCALE GENOMIC DNA]</scope>
    <source>
        <strain evidence="8 9">UWS3</strain>
    </source>
</reference>
<dbReference type="EMBL" id="PGEX01000001">
    <property type="protein sequence ID" value="PJJ41675.1"/>
    <property type="molecule type" value="Genomic_DNA"/>
</dbReference>
<proteinExistence type="inferred from homology"/>
<name>A0A2M9A7I1_9BACT</name>
<keyword evidence="3" id="KW-0378">Hydrolase</keyword>
<dbReference type="Pfam" id="PF13086">
    <property type="entry name" value="AAA_11"/>
    <property type="match status" value="1"/>
</dbReference>
<dbReference type="PANTHER" id="PTHR43788">
    <property type="entry name" value="DNA2/NAM7 HELICASE FAMILY MEMBER"/>
    <property type="match status" value="1"/>
</dbReference>
<dbReference type="Proteomes" id="UP000231134">
    <property type="component" value="Unassembled WGS sequence"/>
</dbReference>
<gene>
    <name evidence="8" type="ORF">BGX16_1663</name>
</gene>
<dbReference type="InterPro" id="IPR041679">
    <property type="entry name" value="DNA2/NAM7-like_C"/>
</dbReference>
<organism evidence="8 9">
    <name type="scientific">Hallerella succinigenes</name>
    <dbReference type="NCBI Taxonomy" id="1896222"/>
    <lineage>
        <taxon>Bacteria</taxon>
        <taxon>Pseudomonadati</taxon>
        <taxon>Fibrobacterota</taxon>
        <taxon>Fibrobacteria</taxon>
        <taxon>Fibrobacterales</taxon>
        <taxon>Fibrobacteraceae</taxon>
        <taxon>Hallerella</taxon>
    </lineage>
</organism>
<dbReference type="OrthoDB" id="9757917at2"/>
<sequence>MNNEQLNIIACNSSAQVIDAIFDNDGKFEIAKHDVLEFTPSGYFKNYNHPERIFWPQNSHPYNQESLYIVDSVKQAEKKYEVTLNKWDFGGPTIIGNTEQTCCIVIPTYRLIEVTKKHGFKETEQALEWFKKEFLFQTTENSYLFFRILSNTSNLEGGWLGCNYVANIESKKVDGKEYLFVSNLKKSPQKKLNVQKGIAHIRFVSEQEVIVSDPILNAQLAKQAADPNSIINLWEKYNQVDAKMLEDYKIQSGILRIEKITAKGENCSATLQNKSEEIENFKNIYDQLNANQKNSYSIYVFSKRKSYNICDERIDEKTRTVSWKWGERKPKYDNSEKLELEGFAIDFKPWSIASNRRTAALENIRTRNIPIASITDILNKTTLPAFGSAAIPKRLNDLKIEAAFGNRKPYEAQKRALKVCLSTPDIALIQGPPGTGKTSVINALQKYLQSIDPKHPEKMPSILLTGFQHVAVDNVADGSSIWGLPVFRFYGEQKDKEQIFRGLQKWQEDTAKKIDEQINKLQSDSQYIEYEKLQISLNALSAASSSYEIRNLLQEIINLAVTNSILSPSEVDTLKELKKKFQVKQINNKFYQCLMGLRTTNTGYNDDGKRMIERVLEYYDLRKNSLNCYALEKGYDQLKKLANSNPSQNDLDWIEELRNKCIEQMVPNPTDSFDNHLFTSLKNYIDTTIEPNIKERIRQTDLQKLIVLNGYKENVKFKSIRNAMLRYAMTYAATVQQSKSESFVRLLGKKNFEFDYVIIDEAARANPLDLFIPITLARKKVILVGDHKQLPQLVNQDILEQMESSNDSRERFEELKGFMEKSLFESLWDYLKTERNDGIVRTVTLDTQYRMPQKLSDFVSRNFYGDETHIQTGKNPNDCIHHVSRYTKKNGDCKCAVWENVDSKESGKISKTNEAEAELIIKRIKEIIKETDETIGVIASYSAQTRLIDKIAKSDAELKKKIDSKQLEIGSIDAFQGRQFDIVFFSVVRSNDRNIFGFLKSENRLNVAFSRQKKLLVVVGNRKMYETEKAQEEVPALKEFIKLADEEK</sequence>
<evidence type="ECO:0000259" key="6">
    <source>
        <dbReference type="Pfam" id="PF13086"/>
    </source>
</evidence>
<evidence type="ECO:0000256" key="1">
    <source>
        <dbReference type="ARBA" id="ARBA00007913"/>
    </source>
</evidence>
<dbReference type="InterPro" id="IPR050534">
    <property type="entry name" value="Coronavir_polyprotein_1ab"/>
</dbReference>
<dbReference type="PANTHER" id="PTHR43788:SF8">
    <property type="entry name" value="DNA-BINDING PROTEIN SMUBP-2"/>
    <property type="match status" value="1"/>
</dbReference>
<evidence type="ECO:0000256" key="2">
    <source>
        <dbReference type="ARBA" id="ARBA00022741"/>
    </source>
</evidence>
<dbReference type="AlphaFoldDB" id="A0A2M9A7I1"/>
<feature type="domain" description="DNA2/NAM7 helicase-like C-terminal" evidence="7">
    <location>
        <begin position="820"/>
        <end position="1023"/>
    </location>
</feature>
<comment type="caution">
    <text evidence="8">The sequence shown here is derived from an EMBL/GenBank/DDBJ whole genome shotgun (WGS) entry which is preliminary data.</text>
</comment>
<dbReference type="CDD" id="cd17934">
    <property type="entry name" value="DEXXQc_Upf1-like"/>
    <property type="match status" value="1"/>
</dbReference>
<keyword evidence="9" id="KW-1185">Reference proteome</keyword>
<dbReference type="InterPro" id="IPR027417">
    <property type="entry name" value="P-loop_NTPase"/>
</dbReference>
<feature type="domain" description="DNA2/NAM7 helicase helicase" evidence="6">
    <location>
        <begin position="411"/>
        <end position="793"/>
    </location>
</feature>
<dbReference type="InterPro" id="IPR047187">
    <property type="entry name" value="SF1_C_Upf1"/>
</dbReference>
<keyword evidence="4" id="KW-0347">Helicase</keyword>
<comment type="similarity">
    <text evidence="1">Belongs to the DNA2/NAM7 helicase family.</text>
</comment>
<dbReference type="GO" id="GO:0043139">
    <property type="term" value="F:5'-3' DNA helicase activity"/>
    <property type="evidence" value="ECO:0007669"/>
    <property type="project" value="TreeGrafter"/>
</dbReference>
<evidence type="ECO:0000259" key="7">
    <source>
        <dbReference type="Pfam" id="PF13087"/>
    </source>
</evidence>